<gene>
    <name evidence="2" type="ORF">BEK98_43485</name>
</gene>
<organism evidence="2 3">
    <name type="scientific">Streptomyces diastatochromogenes</name>
    <dbReference type="NCBI Taxonomy" id="42236"/>
    <lineage>
        <taxon>Bacteria</taxon>
        <taxon>Bacillati</taxon>
        <taxon>Actinomycetota</taxon>
        <taxon>Actinomycetes</taxon>
        <taxon>Kitasatosporales</taxon>
        <taxon>Streptomycetaceae</taxon>
        <taxon>Streptomyces</taxon>
    </lineage>
</organism>
<feature type="compositionally biased region" description="Basic residues" evidence="1">
    <location>
        <begin position="76"/>
        <end position="87"/>
    </location>
</feature>
<feature type="region of interest" description="Disordered" evidence="1">
    <location>
        <begin position="1"/>
        <end position="22"/>
    </location>
</feature>
<evidence type="ECO:0000313" key="3">
    <source>
        <dbReference type="Proteomes" id="UP000215483"/>
    </source>
</evidence>
<evidence type="ECO:0000256" key="1">
    <source>
        <dbReference type="SAM" id="MobiDB-lite"/>
    </source>
</evidence>
<reference evidence="2 3" key="1">
    <citation type="submission" date="2016-07" db="EMBL/GenBank/DDBJ databases">
        <title>Draft genome of Streptomyces diastatochromogenes.</title>
        <authorList>
            <person name="Podduturi R."/>
            <person name="Lukassen M.B."/>
            <person name="Clausen N."/>
            <person name="Nielsen J.L."/>
            <person name="Jorgensen N.O."/>
        </authorList>
    </citation>
    <scope>NUCLEOTIDE SEQUENCE [LARGE SCALE GENOMIC DNA]</scope>
    <source>
        <strain evidence="2 3">DSM 40608</strain>
    </source>
</reference>
<proteinExistence type="predicted"/>
<accession>A0A233RW62</accession>
<dbReference type="Proteomes" id="UP000215483">
    <property type="component" value="Unassembled WGS sequence"/>
</dbReference>
<sequence length="100" mass="10681">MSEDLTGANDTDPRSALVPDHGQLTLAPTVAGQTALWGDIVREPDGTEASRIDDGSCARRPLAGSLGASVFGTARTSRRRVARRSPRHLLSTKSRDEIVK</sequence>
<protein>
    <submittedName>
        <fullName evidence="2">Uncharacterized protein</fullName>
    </submittedName>
</protein>
<comment type="caution">
    <text evidence="2">The sequence shown here is derived from an EMBL/GenBank/DDBJ whole genome shotgun (WGS) entry which is preliminary data.</text>
</comment>
<dbReference type="AlphaFoldDB" id="A0A233RW62"/>
<feature type="region of interest" description="Disordered" evidence="1">
    <location>
        <begin position="75"/>
        <end position="100"/>
    </location>
</feature>
<keyword evidence="3" id="KW-1185">Reference proteome</keyword>
<name>A0A233RW62_STRDA</name>
<evidence type="ECO:0000313" key="2">
    <source>
        <dbReference type="EMBL" id="OXY87645.1"/>
    </source>
</evidence>
<dbReference type="EMBL" id="MCGQ01000068">
    <property type="protein sequence ID" value="OXY87645.1"/>
    <property type="molecule type" value="Genomic_DNA"/>
</dbReference>